<protein>
    <submittedName>
        <fullName evidence="1">Uncharacterized protein</fullName>
    </submittedName>
</protein>
<sequence>MYQEILKKDDEAYLQGFVSTTVGELYESNKFYIKKLFEHLKWLKQ</sequence>
<keyword evidence="2" id="KW-1185">Reference proteome</keyword>
<proteinExistence type="predicted"/>
<reference evidence="2" key="1">
    <citation type="journal article" date="2019" name="Int. J. Syst. Evol. Microbiol.">
        <title>The Global Catalogue of Microorganisms (GCM) 10K type strain sequencing project: providing services to taxonomists for standard genome sequencing and annotation.</title>
        <authorList>
            <consortium name="The Broad Institute Genomics Platform"/>
            <consortium name="The Broad Institute Genome Sequencing Center for Infectious Disease"/>
            <person name="Wu L."/>
            <person name="Ma J."/>
        </authorList>
    </citation>
    <scope>NUCLEOTIDE SEQUENCE [LARGE SCALE GENOMIC DNA]</scope>
    <source>
        <strain evidence="2">JCM 17858</strain>
    </source>
</reference>
<gene>
    <name evidence="1" type="ORF">GCM10023173_10480</name>
</gene>
<accession>A0ABP8QZH9</accession>
<organism evidence="1 2">
    <name type="scientific">Sphingobacterium thermophilum</name>
    <dbReference type="NCBI Taxonomy" id="768534"/>
    <lineage>
        <taxon>Bacteria</taxon>
        <taxon>Pseudomonadati</taxon>
        <taxon>Bacteroidota</taxon>
        <taxon>Sphingobacteriia</taxon>
        <taxon>Sphingobacteriales</taxon>
        <taxon>Sphingobacteriaceae</taxon>
        <taxon>Sphingobacterium</taxon>
    </lineage>
</organism>
<dbReference type="Proteomes" id="UP001500394">
    <property type="component" value="Unassembled WGS sequence"/>
</dbReference>
<evidence type="ECO:0000313" key="1">
    <source>
        <dbReference type="EMBL" id="GAA4514131.1"/>
    </source>
</evidence>
<evidence type="ECO:0000313" key="2">
    <source>
        <dbReference type="Proteomes" id="UP001500394"/>
    </source>
</evidence>
<name>A0ABP8QZH9_9SPHI</name>
<comment type="caution">
    <text evidence="1">The sequence shown here is derived from an EMBL/GenBank/DDBJ whole genome shotgun (WGS) entry which is preliminary data.</text>
</comment>
<dbReference type="EMBL" id="BAABGR010000010">
    <property type="protein sequence ID" value="GAA4514131.1"/>
    <property type="molecule type" value="Genomic_DNA"/>
</dbReference>